<evidence type="ECO:0000256" key="3">
    <source>
        <dbReference type="ARBA" id="ARBA00022723"/>
    </source>
</evidence>
<keyword evidence="1 5" id="KW-0349">Heme</keyword>
<dbReference type="GO" id="GO:0071949">
    <property type="term" value="F:FAD binding"/>
    <property type="evidence" value="ECO:0007669"/>
    <property type="project" value="TreeGrafter"/>
</dbReference>
<dbReference type="Gene3D" id="1.10.490.10">
    <property type="entry name" value="Globins"/>
    <property type="match status" value="1"/>
</dbReference>
<dbReference type="GO" id="GO:0046210">
    <property type="term" value="P:nitric oxide catabolic process"/>
    <property type="evidence" value="ECO:0007669"/>
    <property type="project" value="TreeGrafter"/>
</dbReference>
<keyword evidence="3" id="KW-0479">Metal-binding</keyword>
<dbReference type="InterPro" id="IPR000971">
    <property type="entry name" value="Globin"/>
</dbReference>
<feature type="domain" description="Globin" evidence="6">
    <location>
        <begin position="1"/>
        <end position="133"/>
    </location>
</feature>
<keyword evidence="8" id="KW-1185">Reference proteome</keyword>
<dbReference type="SMR" id="A0A6S6QNN1"/>
<evidence type="ECO:0000256" key="1">
    <source>
        <dbReference type="ARBA" id="ARBA00022617"/>
    </source>
</evidence>
<dbReference type="InterPro" id="IPR009050">
    <property type="entry name" value="Globin-like_sf"/>
</dbReference>
<evidence type="ECO:0000313" key="7">
    <source>
        <dbReference type="EMBL" id="BCJ92134.1"/>
    </source>
</evidence>
<keyword evidence="4" id="KW-0408">Iron</keyword>
<reference evidence="7 8" key="1">
    <citation type="submission" date="2020-08" db="EMBL/GenBank/DDBJ databases">
        <title>Genome sequence of Rhizobiales bacterium strain IZ6.</title>
        <authorList>
            <person name="Nakai R."/>
            <person name="Naganuma T."/>
        </authorList>
    </citation>
    <scope>NUCLEOTIDE SEQUENCE [LARGE SCALE GENOMIC DNA]</scope>
    <source>
        <strain evidence="7 8">IZ6</strain>
    </source>
</reference>
<dbReference type="KEGG" id="tso:IZ6_28690"/>
<gene>
    <name evidence="7" type="ORF">IZ6_28690</name>
</gene>
<dbReference type="GO" id="GO:0020037">
    <property type="term" value="F:heme binding"/>
    <property type="evidence" value="ECO:0007669"/>
    <property type="project" value="InterPro"/>
</dbReference>
<dbReference type="Proteomes" id="UP000515317">
    <property type="component" value="Chromosome"/>
</dbReference>
<dbReference type="GO" id="GO:0046872">
    <property type="term" value="F:metal ion binding"/>
    <property type="evidence" value="ECO:0007669"/>
    <property type="project" value="UniProtKB-KW"/>
</dbReference>
<dbReference type="AlphaFoldDB" id="A0A6S6QNN1"/>
<dbReference type="PRINTS" id="PR01907">
    <property type="entry name" value="WORMGLOBIN"/>
</dbReference>
<protein>
    <submittedName>
        <fullName evidence="7">Hemoglobin</fullName>
    </submittedName>
</protein>
<dbReference type="RefSeq" id="WP_222875732.1">
    <property type="nucleotide sequence ID" value="NZ_AP023361.1"/>
</dbReference>
<keyword evidence="2 5" id="KW-0561">Oxygen transport</keyword>
<dbReference type="EMBL" id="AP023361">
    <property type="protein sequence ID" value="BCJ92134.1"/>
    <property type="molecule type" value="Genomic_DNA"/>
</dbReference>
<organism evidence="7 8">
    <name type="scientific">Terrihabitans soli</name>
    <dbReference type="NCBI Taxonomy" id="708113"/>
    <lineage>
        <taxon>Bacteria</taxon>
        <taxon>Pseudomonadati</taxon>
        <taxon>Pseudomonadota</taxon>
        <taxon>Alphaproteobacteria</taxon>
        <taxon>Hyphomicrobiales</taxon>
        <taxon>Terrihabitans</taxon>
    </lineage>
</organism>
<dbReference type="Pfam" id="PF00042">
    <property type="entry name" value="Globin"/>
    <property type="match status" value="1"/>
</dbReference>
<name>A0A6S6QNN1_9HYPH</name>
<evidence type="ECO:0000256" key="2">
    <source>
        <dbReference type="ARBA" id="ARBA00022621"/>
    </source>
</evidence>
<dbReference type="PANTHER" id="PTHR43396:SF3">
    <property type="entry name" value="FLAVOHEMOPROTEIN"/>
    <property type="match status" value="1"/>
</dbReference>
<proteinExistence type="inferred from homology"/>
<dbReference type="SUPFAM" id="SSF46458">
    <property type="entry name" value="Globin-like"/>
    <property type="match status" value="1"/>
</dbReference>
<dbReference type="GO" id="GO:0008941">
    <property type="term" value="F:nitric oxide dioxygenase NAD(P)H activity"/>
    <property type="evidence" value="ECO:0007669"/>
    <property type="project" value="TreeGrafter"/>
</dbReference>
<dbReference type="GO" id="GO:0005344">
    <property type="term" value="F:oxygen carrier activity"/>
    <property type="evidence" value="ECO:0007669"/>
    <property type="project" value="UniProtKB-KW"/>
</dbReference>
<evidence type="ECO:0000313" key="8">
    <source>
        <dbReference type="Proteomes" id="UP000515317"/>
    </source>
</evidence>
<accession>A0A6S6QNN1</accession>
<dbReference type="InterPro" id="IPR012292">
    <property type="entry name" value="Globin/Proto"/>
</dbReference>
<sequence>MTPDEIRLVRQTSDVILGSSGFADFFYDRLFARAPETRALFRSDMQEQKMKFMNMIATLVGSLDRPDVFAGVPRHLGSRHANYGVISDHYGPVGEALIEALETELAARFTPDVRAAWISLYGEVSTAMTRGAA</sequence>
<evidence type="ECO:0000256" key="5">
    <source>
        <dbReference type="RuleBase" id="RU000356"/>
    </source>
</evidence>
<keyword evidence="5" id="KW-0813">Transport</keyword>
<dbReference type="GO" id="GO:0019825">
    <property type="term" value="F:oxygen binding"/>
    <property type="evidence" value="ECO:0007669"/>
    <property type="project" value="InterPro"/>
</dbReference>
<evidence type="ECO:0000256" key="4">
    <source>
        <dbReference type="ARBA" id="ARBA00023004"/>
    </source>
</evidence>
<dbReference type="PANTHER" id="PTHR43396">
    <property type="entry name" value="FLAVOHEMOPROTEIN"/>
    <property type="match status" value="1"/>
</dbReference>
<comment type="similarity">
    <text evidence="5">Belongs to the globin family.</text>
</comment>
<evidence type="ECO:0000259" key="6">
    <source>
        <dbReference type="PROSITE" id="PS01033"/>
    </source>
</evidence>
<dbReference type="GO" id="GO:0071500">
    <property type="term" value="P:cellular response to nitrosative stress"/>
    <property type="evidence" value="ECO:0007669"/>
    <property type="project" value="TreeGrafter"/>
</dbReference>
<dbReference type="PROSITE" id="PS01033">
    <property type="entry name" value="GLOBIN"/>
    <property type="match status" value="1"/>
</dbReference>